<evidence type="ECO:0000313" key="1">
    <source>
        <dbReference type="EMBL" id="GAJ17756.1"/>
    </source>
</evidence>
<protein>
    <submittedName>
        <fullName evidence="1">Uncharacterized protein</fullName>
    </submittedName>
</protein>
<feature type="non-terminal residue" evidence="1">
    <location>
        <position position="56"/>
    </location>
</feature>
<accession>X1VND0</accession>
<name>X1VND0_9ZZZZ</name>
<dbReference type="EMBL" id="BARW01036423">
    <property type="protein sequence ID" value="GAJ17756.1"/>
    <property type="molecule type" value="Genomic_DNA"/>
</dbReference>
<comment type="caution">
    <text evidence="1">The sequence shown here is derived from an EMBL/GenBank/DDBJ whole genome shotgun (WGS) entry which is preliminary data.</text>
</comment>
<sequence length="56" mass="6247">MHSHRAELEVLIIKNKLEKIIAKMLVAIGSTQKSLVNRPNNDSRCHSVQPITLVAT</sequence>
<gene>
    <name evidence="1" type="ORF">S12H4_56534</name>
</gene>
<reference evidence="1" key="1">
    <citation type="journal article" date="2014" name="Front. Microbiol.">
        <title>High frequency of phylogenetically diverse reductive dehalogenase-homologous genes in deep subseafloor sedimentary metagenomes.</title>
        <authorList>
            <person name="Kawai M."/>
            <person name="Futagami T."/>
            <person name="Toyoda A."/>
            <person name="Takaki Y."/>
            <person name="Nishi S."/>
            <person name="Hori S."/>
            <person name="Arai W."/>
            <person name="Tsubouchi T."/>
            <person name="Morono Y."/>
            <person name="Uchiyama I."/>
            <person name="Ito T."/>
            <person name="Fujiyama A."/>
            <person name="Inagaki F."/>
            <person name="Takami H."/>
        </authorList>
    </citation>
    <scope>NUCLEOTIDE SEQUENCE</scope>
    <source>
        <strain evidence="1">Expedition CK06-06</strain>
    </source>
</reference>
<organism evidence="1">
    <name type="scientific">marine sediment metagenome</name>
    <dbReference type="NCBI Taxonomy" id="412755"/>
    <lineage>
        <taxon>unclassified sequences</taxon>
        <taxon>metagenomes</taxon>
        <taxon>ecological metagenomes</taxon>
    </lineage>
</organism>
<dbReference type="AlphaFoldDB" id="X1VND0"/>
<proteinExistence type="predicted"/>